<dbReference type="OrthoDB" id="3918601at2759"/>
<dbReference type="PANTHER" id="PTHR39614:SF2">
    <property type="entry name" value="INTEGRAL MEMBRANE PROTEIN"/>
    <property type="match status" value="1"/>
</dbReference>
<feature type="transmembrane region" description="Helical" evidence="1">
    <location>
        <begin position="70"/>
        <end position="90"/>
    </location>
</feature>
<feature type="domain" description="Rhodopsin" evidence="2">
    <location>
        <begin position="54"/>
        <end position="281"/>
    </location>
</feature>
<feature type="transmembrane region" description="Helical" evidence="1">
    <location>
        <begin position="218"/>
        <end position="239"/>
    </location>
</feature>
<keyword evidence="1" id="KW-0472">Membrane</keyword>
<dbReference type="OMA" id="DDKHHAG"/>
<accession>E9EGC4</accession>
<feature type="transmembrane region" description="Helical" evidence="1">
    <location>
        <begin position="34"/>
        <end position="58"/>
    </location>
</feature>
<gene>
    <name evidence="3" type="ORF">MAC_08922</name>
</gene>
<keyword evidence="1" id="KW-1133">Transmembrane helix</keyword>
<dbReference type="Pfam" id="PF20684">
    <property type="entry name" value="Fung_rhodopsin"/>
    <property type="match status" value="1"/>
</dbReference>
<feature type="transmembrane region" description="Helical" evidence="1">
    <location>
        <begin position="259"/>
        <end position="280"/>
    </location>
</feature>
<feature type="transmembrane region" description="Helical" evidence="1">
    <location>
        <begin position="115"/>
        <end position="136"/>
    </location>
</feature>
<evidence type="ECO:0000259" key="2">
    <source>
        <dbReference type="Pfam" id="PF20684"/>
    </source>
</evidence>
<feature type="transmembrane region" description="Helical" evidence="1">
    <location>
        <begin position="143"/>
        <end position="162"/>
    </location>
</feature>
<proteinExistence type="predicted"/>
<reference evidence="3 4" key="1">
    <citation type="journal article" date="2011" name="PLoS Genet.">
        <title>Genome sequencing and comparative transcriptomics of the model entomopathogenic fungi Metarhizium anisopliae and M. acridum.</title>
        <authorList>
            <person name="Gao Q."/>
            <person name="Jin K."/>
            <person name="Ying S.H."/>
            <person name="Zhang Y."/>
            <person name="Xiao G."/>
            <person name="Shang Y."/>
            <person name="Duan Z."/>
            <person name="Hu X."/>
            <person name="Xie X.Q."/>
            <person name="Zhou G."/>
            <person name="Peng G."/>
            <person name="Luo Z."/>
            <person name="Huang W."/>
            <person name="Wang B."/>
            <person name="Fang W."/>
            <person name="Wang S."/>
            <person name="Zhong Y."/>
            <person name="Ma L.J."/>
            <person name="St Leger R.J."/>
            <person name="Zhao G.P."/>
            <person name="Pei Y."/>
            <person name="Feng M.G."/>
            <person name="Xia Y."/>
            <person name="Wang C."/>
        </authorList>
    </citation>
    <scope>NUCLEOTIDE SEQUENCE [LARGE SCALE GENOMIC DNA]</scope>
    <source>
        <strain evidence="3 4">CQMa 102</strain>
    </source>
</reference>
<dbReference type="Proteomes" id="UP000002499">
    <property type="component" value="Unassembled WGS sequence"/>
</dbReference>
<dbReference type="InParanoid" id="E9EGC4"/>
<feature type="transmembrane region" description="Helical" evidence="1">
    <location>
        <begin position="182"/>
        <end position="206"/>
    </location>
</feature>
<dbReference type="PANTHER" id="PTHR39614">
    <property type="entry name" value="INTEGRAL MEMBRANE PROTEIN"/>
    <property type="match status" value="1"/>
</dbReference>
<protein>
    <recommendedName>
        <fullName evidence="2">Rhodopsin domain-containing protein</fullName>
    </recommendedName>
</protein>
<evidence type="ECO:0000256" key="1">
    <source>
        <dbReference type="SAM" id="Phobius"/>
    </source>
</evidence>
<dbReference type="HOGENOM" id="CLU_036632_4_0_1"/>
<name>E9EGC4_METAQ</name>
<dbReference type="EMBL" id="GL698593">
    <property type="protein sequence ID" value="EFY85039.1"/>
    <property type="molecule type" value="Genomic_DNA"/>
</dbReference>
<organism evidence="4">
    <name type="scientific">Metarhizium acridum (strain CQMa 102)</name>
    <dbReference type="NCBI Taxonomy" id="655827"/>
    <lineage>
        <taxon>Eukaryota</taxon>
        <taxon>Fungi</taxon>
        <taxon>Dikarya</taxon>
        <taxon>Ascomycota</taxon>
        <taxon>Pezizomycotina</taxon>
        <taxon>Sordariomycetes</taxon>
        <taxon>Hypocreomycetidae</taxon>
        <taxon>Hypocreales</taxon>
        <taxon>Clavicipitaceae</taxon>
        <taxon>Metarhizium</taxon>
    </lineage>
</organism>
<keyword evidence="4" id="KW-1185">Reference proteome</keyword>
<dbReference type="AlphaFoldDB" id="E9EGC4"/>
<evidence type="ECO:0000313" key="3">
    <source>
        <dbReference type="EMBL" id="EFY85039.1"/>
    </source>
</evidence>
<sequence length="399" mass="44380">MMQSAIPVLIYHLFPVCGFLRPSGMTMAEPENHGNWLVCAMTIVWAWSTLIFFVRVWAKVTAKRWGAEDYTVSVAFLVSTMDIVAIMSAIHRGYGLPMDLIAREDQLSLYAGQQLYIFISGLSKVSTALFVIHLAYSGPQNRPGYVLVGVSAIWTIGSMLVIALRGDPRRPWQTLVGTKTMYFRWIVVETTGLIVEIMLVLLSVSLVGSLQLKAQKRLVILSAFAARLLLIPLVAVRLWLLSPGVNTGSTDTSIAPSIITQFTLHFSVLSASITSLRPFLRTFHMDYKWDSKVTSKRNYSSTGYTTTGSSSKNVYGTSLQSGRADRQWADDFTDPSGTHARFMNRPSTGGTARNIDGLLAWKHVDEIQTRPSFPAKTMVIQKTVDWTVEYELNTNAHTP</sequence>
<dbReference type="eggNOG" id="ENOG502RMTE">
    <property type="taxonomic scope" value="Eukaryota"/>
</dbReference>
<dbReference type="InterPro" id="IPR049326">
    <property type="entry name" value="Rhodopsin_dom_fungi"/>
</dbReference>
<keyword evidence="1" id="KW-0812">Transmembrane</keyword>
<evidence type="ECO:0000313" key="4">
    <source>
        <dbReference type="Proteomes" id="UP000002499"/>
    </source>
</evidence>